<dbReference type="InterPro" id="IPR023467">
    <property type="entry name" value="MeTrfase_MtrH/MtxH"/>
</dbReference>
<dbReference type="Pfam" id="PF02007">
    <property type="entry name" value="MtrH"/>
    <property type="match status" value="1"/>
</dbReference>
<reference evidence="3" key="1">
    <citation type="journal article" date="2020" name="mSystems">
        <title>Genome- and Community-Level Interaction Insights into Carbon Utilization and Element Cycling Functions of Hydrothermarchaeota in Hydrothermal Sediment.</title>
        <authorList>
            <person name="Zhou Z."/>
            <person name="Liu Y."/>
            <person name="Xu W."/>
            <person name="Pan J."/>
            <person name="Luo Z.H."/>
            <person name="Li M."/>
        </authorList>
    </citation>
    <scope>NUCLEOTIDE SEQUENCE [LARGE SCALE GENOMIC DNA]</scope>
    <source>
        <strain evidence="3">SpSt-735</strain>
    </source>
</reference>
<gene>
    <name evidence="3" type="ORF">ENV17_07555</name>
</gene>
<dbReference type="EMBL" id="DTFI01000216">
    <property type="protein sequence ID" value="HGI44223.1"/>
    <property type="molecule type" value="Genomic_DNA"/>
</dbReference>
<dbReference type="GO" id="GO:0032259">
    <property type="term" value="P:methylation"/>
    <property type="evidence" value="ECO:0007669"/>
    <property type="project" value="UniProtKB-KW"/>
</dbReference>
<proteinExistence type="predicted"/>
<comment type="caution">
    <text evidence="3">The sequence shown here is derived from an EMBL/GenBank/DDBJ whole genome shotgun (WGS) entry which is preliminary data.</text>
</comment>
<protein>
    <recommendedName>
        <fullName evidence="4">Tetrahydromethanopterin S-methyltransferase subunit H</fullName>
    </recommendedName>
</protein>
<evidence type="ECO:0000256" key="1">
    <source>
        <dbReference type="ARBA" id="ARBA00022603"/>
    </source>
</evidence>
<name>A0A7C4BAF6_THEPE</name>
<evidence type="ECO:0008006" key="4">
    <source>
        <dbReference type="Google" id="ProtNLM"/>
    </source>
</evidence>
<keyword evidence="1" id="KW-0489">Methyltransferase</keyword>
<accession>A0A7C4BAF6</accession>
<organism evidence="3">
    <name type="scientific">Thermofilum pendens</name>
    <dbReference type="NCBI Taxonomy" id="2269"/>
    <lineage>
        <taxon>Archaea</taxon>
        <taxon>Thermoproteota</taxon>
        <taxon>Thermoprotei</taxon>
        <taxon>Thermofilales</taxon>
        <taxon>Thermofilaceae</taxon>
        <taxon>Thermofilum</taxon>
    </lineage>
</organism>
<sequence length="90" mass="10472">MLKFKTQQRVFEVGSVKIGGQPGENPTVLIGSIFYHGHKILVNEKTVEFHREEAEKLIKASSFKRSFRRELETLVCWTSQPPLRKLWRSS</sequence>
<dbReference type="AlphaFoldDB" id="A0A7C4BAF6"/>
<keyword evidence="2" id="KW-0808">Transferase</keyword>
<dbReference type="GO" id="GO:0008168">
    <property type="term" value="F:methyltransferase activity"/>
    <property type="evidence" value="ECO:0007669"/>
    <property type="project" value="UniProtKB-KW"/>
</dbReference>
<evidence type="ECO:0000256" key="2">
    <source>
        <dbReference type="ARBA" id="ARBA00022679"/>
    </source>
</evidence>
<evidence type="ECO:0000313" key="3">
    <source>
        <dbReference type="EMBL" id="HGI44223.1"/>
    </source>
</evidence>
<dbReference type="GO" id="GO:0006730">
    <property type="term" value="P:one-carbon metabolic process"/>
    <property type="evidence" value="ECO:0007669"/>
    <property type="project" value="InterPro"/>
</dbReference>